<dbReference type="AlphaFoldDB" id="A0A1H3EVK9"/>
<dbReference type="InterPro" id="IPR013780">
    <property type="entry name" value="Glyco_hydro_b"/>
</dbReference>
<evidence type="ECO:0000313" key="2">
    <source>
        <dbReference type="Proteomes" id="UP000183918"/>
    </source>
</evidence>
<dbReference type="EMBL" id="FNPG01000004">
    <property type="protein sequence ID" value="SDX82833.1"/>
    <property type="molecule type" value="Genomic_DNA"/>
</dbReference>
<dbReference type="RefSeq" id="WP_242871402.1">
    <property type="nucleotide sequence ID" value="NZ_FNPG01000004.1"/>
</dbReference>
<keyword evidence="2" id="KW-1185">Reference proteome</keyword>
<sequence>MLTVREGNYAIMGVTQKENKVYITFECEKEEQCRVVLLNRQTKKKETIEVSDEFVLGSLRSIEIEGIDMKDYDYYFEINGQKIIDPYSRKIVGREKWNNSARRKRSYEVFSSVDNSSFDWKKDRQPEIPKEKMVMYKLHVRGFSMDTKKEYAGTFLAIKDKISYLKNLGITTVEFMPVYEFEEMKISSVNMAKLPDYVKWTNKPDDVIVEPKKEKKNLGVNYWGYVPGNYFAVKSSYAKKADDASNEFKELIYELHKNNMECIMEMFFEGDLNHNLILESLKYWVREFHVDGFHLLGNNLPIPAIAQNVMLSRTKIFYDNIPGNILDNQKKYKHLYLYKDEYLYQARKILNHINGDMGEFINQQKKQNANYGFVNYVASNNGFTLADVFMYNDRHNEANGENNSDGNAWNFSNNCGYEGLSQKKYIRFMRQKQWRNALVMLFLAQGVPLILSGDEIQNSQKGNNNAYCQDNSIGWVNWRNNKMQAKDIEFVKDIIDFRKKHPIISNPTPYYFNDCLSKGMPDVSFHGESAWVTGIDKQMMAMGELYYGEYDVDGKKESIYVAYNFFSGVSSLALPTLPGDKQWHLVMDTSSEKTPFLKEQVKLKNQQKIMINAQSIKILIGR</sequence>
<evidence type="ECO:0000313" key="1">
    <source>
        <dbReference type="EMBL" id="SDX82833.1"/>
    </source>
</evidence>
<gene>
    <name evidence="1" type="ORF">SAMN02910414_00029</name>
</gene>
<dbReference type="SUPFAM" id="SSF51445">
    <property type="entry name" value="(Trans)glycosidases"/>
    <property type="match status" value="1"/>
</dbReference>
<name>A0A1H3EVK9_9FIRM</name>
<dbReference type="GO" id="GO:0005975">
    <property type="term" value="P:carbohydrate metabolic process"/>
    <property type="evidence" value="ECO:0007669"/>
    <property type="project" value="InterPro"/>
</dbReference>
<reference evidence="1 2" key="1">
    <citation type="submission" date="2016-10" db="EMBL/GenBank/DDBJ databases">
        <authorList>
            <person name="de Groot N.N."/>
        </authorList>
    </citation>
    <scope>NUCLEOTIDE SEQUENCE [LARGE SCALE GENOMIC DNA]</scope>
    <source>
        <strain evidence="1 2">DSM 14045</strain>
    </source>
</reference>
<accession>A0A1H3EVK9</accession>
<dbReference type="Proteomes" id="UP000183918">
    <property type="component" value="Unassembled WGS sequence"/>
</dbReference>
<proteinExistence type="predicted"/>
<dbReference type="Gene3D" id="3.20.20.80">
    <property type="entry name" value="Glycosidases"/>
    <property type="match status" value="2"/>
</dbReference>
<organism evidence="1 2">
    <name type="scientific">Lachnobacterium bovis DSM 14045</name>
    <dbReference type="NCBI Taxonomy" id="1122142"/>
    <lineage>
        <taxon>Bacteria</taxon>
        <taxon>Bacillati</taxon>
        <taxon>Bacillota</taxon>
        <taxon>Clostridia</taxon>
        <taxon>Lachnospirales</taxon>
        <taxon>Lachnospiraceae</taxon>
        <taxon>Lachnobacterium</taxon>
    </lineage>
</organism>
<dbReference type="SUPFAM" id="SSF51011">
    <property type="entry name" value="Glycosyl hydrolase domain"/>
    <property type="match status" value="1"/>
</dbReference>
<dbReference type="InterPro" id="IPR017853">
    <property type="entry name" value="GH"/>
</dbReference>
<dbReference type="STRING" id="1122142.SAMN02910414_00029"/>
<protein>
    <submittedName>
        <fullName evidence="1">Glycogen operon protein</fullName>
    </submittedName>
</protein>
<dbReference type="PANTHER" id="PTHR43002">
    <property type="entry name" value="GLYCOGEN DEBRANCHING ENZYME"/>
    <property type="match status" value="1"/>
</dbReference>
<dbReference type="Gene3D" id="2.60.40.1180">
    <property type="entry name" value="Golgi alpha-mannosidase II"/>
    <property type="match status" value="1"/>
</dbReference>